<evidence type="ECO:0000313" key="3">
    <source>
        <dbReference type="Proteomes" id="UP000228758"/>
    </source>
</evidence>
<dbReference type="AlphaFoldDB" id="A0A2M9CIB6"/>
<evidence type="ECO:0000313" key="2">
    <source>
        <dbReference type="EMBL" id="PJJ71612.1"/>
    </source>
</evidence>
<sequence length="238" mass="26396">MVSWFRRARERLDAPRLKPRNDQRAMERVDLHELSPKLPAYLAQAAYLQLTFFETLGHVVASAPTTEAKIALARVADRALDKHEALVAEIVRRGDDPAKAMEPFRAGVDEFQRVTRGNDWYENLVTCYVTAGFLDDFFVLLGAGYTGEAATRSVAVFRRPSGSEDLVALIQAGIDANPRLGSRLAMWGRRLVGDTMLVARSALVFGANHDTDEARIEPVFTELIAAHTRRMDALGLTA</sequence>
<keyword evidence="3" id="KW-1185">Reference proteome</keyword>
<dbReference type="Proteomes" id="UP000228758">
    <property type="component" value="Unassembled WGS sequence"/>
</dbReference>
<name>A0A2M9CIB6_9MICO</name>
<proteinExistence type="predicted"/>
<dbReference type="OrthoDB" id="3728083at2"/>
<gene>
    <name evidence="2" type="ORF">CLV46_1162</name>
</gene>
<protein>
    <submittedName>
        <fullName evidence="2">tRNA-(MS[2]IO[6]A)-hydroxylase MiaE-like protein</fullName>
    </submittedName>
</protein>
<dbReference type="InterPro" id="IPR059125">
    <property type="entry name" value="Ferritin_actino"/>
</dbReference>
<feature type="domain" description="Ferritin-like" evidence="1">
    <location>
        <begin position="42"/>
        <end position="199"/>
    </location>
</feature>
<organism evidence="2 3">
    <name type="scientific">Diaminobutyricimonas aerilata</name>
    <dbReference type="NCBI Taxonomy" id="1162967"/>
    <lineage>
        <taxon>Bacteria</taxon>
        <taxon>Bacillati</taxon>
        <taxon>Actinomycetota</taxon>
        <taxon>Actinomycetes</taxon>
        <taxon>Micrococcales</taxon>
        <taxon>Microbacteriaceae</taxon>
        <taxon>Diaminobutyricimonas</taxon>
    </lineage>
</organism>
<dbReference type="Gene3D" id="1.20.1260.10">
    <property type="match status" value="1"/>
</dbReference>
<dbReference type="Pfam" id="PF13794">
    <property type="entry name" value="MiaE_2"/>
    <property type="match status" value="1"/>
</dbReference>
<dbReference type="EMBL" id="PGFF01000001">
    <property type="protein sequence ID" value="PJJ71612.1"/>
    <property type="molecule type" value="Genomic_DNA"/>
</dbReference>
<dbReference type="RefSeq" id="WP_100363896.1">
    <property type="nucleotide sequence ID" value="NZ_PGFF01000001.1"/>
</dbReference>
<evidence type="ECO:0000259" key="1">
    <source>
        <dbReference type="Pfam" id="PF13794"/>
    </source>
</evidence>
<comment type="caution">
    <text evidence="2">The sequence shown here is derived from an EMBL/GenBank/DDBJ whole genome shotgun (WGS) entry which is preliminary data.</text>
</comment>
<accession>A0A2M9CIB6</accession>
<reference evidence="2 3" key="1">
    <citation type="submission" date="2017-11" db="EMBL/GenBank/DDBJ databases">
        <title>Genomic Encyclopedia of Archaeal and Bacterial Type Strains, Phase II (KMG-II): From Individual Species to Whole Genera.</title>
        <authorList>
            <person name="Goeker M."/>
        </authorList>
    </citation>
    <scope>NUCLEOTIDE SEQUENCE [LARGE SCALE GENOMIC DNA]</scope>
    <source>
        <strain evidence="2 3">DSM 27393</strain>
    </source>
</reference>
<dbReference type="InterPro" id="IPR012347">
    <property type="entry name" value="Ferritin-like"/>
</dbReference>